<name>A0A3N0XT04_ANAGA</name>
<reference evidence="1 2" key="1">
    <citation type="submission" date="2018-10" db="EMBL/GenBank/DDBJ databases">
        <title>Genome assembly for a Yunnan-Guizhou Plateau 3E fish, Anabarilius grahami (Regan), and its evolutionary and genetic applications.</title>
        <authorList>
            <person name="Jiang W."/>
        </authorList>
    </citation>
    <scope>NUCLEOTIDE SEQUENCE [LARGE SCALE GENOMIC DNA]</scope>
    <source>
        <strain evidence="1">AG-KIZ</strain>
        <tissue evidence="1">Muscle</tissue>
    </source>
</reference>
<comment type="caution">
    <text evidence="1">The sequence shown here is derived from an EMBL/GenBank/DDBJ whole genome shotgun (WGS) entry which is preliminary data.</text>
</comment>
<keyword evidence="2" id="KW-1185">Reference proteome</keyword>
<dbReference type="EMBL" id="RJVU01061675">
    <property type="protein sequence ID" value="ROJ33156.1"/>
    <property type="molecule type" value="Genomic_DNA"/>
</dbReference>
<proteinExistence type="predicted"/>
<sequence>MGCLTTRQTTSSTTNEMLVGRTGTRAGGYNGPGCVFKSVSVSYSAIEAPDASDAPQYAGGCRMALIIRLIMGVGLEEKEKKEPIMESISKMMGHLLEDNANHRAACNAGLDEWPGWALTCRVARPTMPSAGLPSPVLCSGPASFLYPRSRQTATTHMLFPVNSGSFWLWSH</sequence>
<evidence type="ECO:0000313" key="1">
    <source>
        <dbReference type="EMBL" id="ROJ33156.1"/>
    </source>
</evidence>
<dbReference type="Proteomes" id="UP000281406">
    <property type="component" value="Unassembled WGS sequence"/>
</dbReference>
<evidence type="ECO:0000313" key="2">
    <source>
        <dbReference type="Proteomes" id="UP000281406"/>
    </source>
</evidence>
<dbReference type="AlphaFoldDB" id="A0A3N0XT04"/>
<protein>
    <submittedName>
        <fullName evidence="1">Uncharacterized protein</fullName>
    </submittedName>
</protein>
<organism evidence="1 2">
    <name type="scientific">Anabarilius grahami</name>
    <name type="common">Kanglang fish</name>
    <name type="synonym">Barilius grahami</name>
    <dbReference type="NCBI Taxonomy" id="495550"/>
    <lineage>
        <taxon>Eukaryota</taxon>
        <taxon>Metazoa</taxon>
        <taxon>Chordata</taxon>
        <taxon>Craniata</taxon>
        <taxon>Vertebrata</taxon>
        <taxon>Euteleostomi</taxon>
        <taxon>Actinopterygii</taxon>
        <taxon>Neopterygii</taxon>
        <taxon>Teleostei</taxon>
        <taxon>Ostariophysi</taxon>
        <taxon>Cypriniformes</taxon>
        <taxon>Xenocyprididae</taxon>
        <taxon>Xenocypridinae</taxon>
        <taxon>Xenocypridinae incertae sedis</taxon>
        <taxon>Anabarilius</taxon>
    </lineage>
</organism>
<accession>A0A3N0XT04</accession>
<gene>
    <name evidence="1" type="ORF">DPX16_17978</name>
</gene>